<accession>A0A931E2F1</accession>
<feature type="signal peptide" evidence="10">
    <location>
        <begin position="1"/>
        <end position="25"/>
    </location>
</feature>
<evidence type="ECO:0000256" key="2">
    <source>
        <dbReference type="ARBA" id="ARBA00022448"/>
    </source>
</evidence>
<dbReference type="InterPro" id="IPR023997">
    <property type="entry name" value="TonB-dep_OMP_SusC/RagA_CS"/>
</dbReference>
<dbReference type="PROSITE" id="PS52016">
    <property type="entry name" value="TONB_DEPENDENT_REC_3"/>
    <property type="match status" value="1"/>
</dbReference>
<dbReference type="FunFam" id="2.170.130.10:FF:000008">
    <property type="entry name" value="SusC/RagA family TonB-linked outer membrane protein"/>
    <property type="match status" value="1"/>
</dbReference>
<dbReference type="RefSeq" id="WP_196991419.1">
    <property type="nucleotide sequence ID" value="NZ_JADWYR010000002.1"/>
</dbReference>
<dbReference type="InterPro" id="IPR023996">
    <property type="entry name" value="TonB-dep_OMP_SusC/RagA"/>
</dbReference>
<dbReference type="Pfam" id="PF00593">
    <property type="entry name" value="TonB_dep_Rec_b-barrel"/>
    <property type="match status" value="1"/>
</dbReference>
<evidence type="ECO:0000256" key="6">
    <source>
        <dbReference type="ARBA" id="ARBA00023136"/>
    </source>
</evidence>
<keyword evidence="10" id="KW-0732">Signal</keyword>
<keyword evidence="7 8" id="KW-0998">Cell outer membrane</keyword>
<evidence type="ECO:0000256" key="9">
    <source>
        <dbReference type="RuleBase" id="RU003357"/>
    </source>
</evidence>
<evidence type="ECO:0000259" key="11">
    <source>
        <dbReference type="Pfam" id="PF00593"/>
    </source>
</evidence>
<dbReference type="SUPFAM" id="SSF49464">
    <property type="entry name" value="Carboxypeptidase regulatory domain-like"/>
    <property type="match status" value="1"/>
</dbReference>
<evidence type="ECO:0000256" key="3">
    <source>
        <dbReference type="ARBA" id="ARBA00022452"/>
    </source>
</evidence>
<dbReference type="SUPFAM" id="SSF56935">
    <property type="entry name" value="Porins"/>
    <property type="match status" value="1"/>
</dbReference>
<evidence type="ECO:0000256" key="1">
    <source>
        <dbReference type="ARBA" id="ARBA00004571"/>
    </source>
</evidence>
<dbReference type="Gene3D" id="2.170.130.10">
    <property type="entry name" value="TonB-dependent receptor, plug domain"/>
    <property type="match status" value="1"/>
</dbReference>
<name>A0A931E2F1_9BACT</name>
<dbReference type="AlphaFoldDB" id="A0A931E2F1"/>
<dbReference type="Pfam" id="PF13715">
    <property type="entry name" value="CarbopepD_reg_2"/>
    <property type="match status" value="1"/>
</dbReference>
<evidence type="ECO:0000313" key="14">
    <source>
        <dbReference type="Proteomes" id="UP000628448"/>
    </source>
</evidence>
<dbReference type="NCBIfam" id="TIGR04057">
    <property type="entry name" value="SusC_RagA_signa"/>
    <property type="match status" value="1"/>
</dbReference>
<evidence type="ECO:0000256" key="5">
    <source>
        <dbReference type="ARBA" id="ARBA00023077"/>
    </source>
</evidence>
<keyword evidence="4 8" id="KW-0812">Transmembrane</keyword>
<dbReference type="NCBIfam" id="TIGR04056">
    <property type="entry name" value="OMP_RagA_SusC"/>
    <property type="match status" value="1"/>
</dbReference>
<keyword evidence="2 8" id="KW-0813">Transport</keyword>
<comment type="similarity">
    <text evidence="8 9">Belongs to the TonB-dependent receptor family.</text>
</comment>
<evidence type="ECO:0000259" key="12">
    <source>
        <dbReference type="Pfam" id="PF07715"/>
    </source>
</evidence>
<dbReference type="Proteomes" id="UP000628448">
    <property type="component" value="Unassembled WGS sequence"/>
</dbReference>
<dbReference type="InterPro" id="IPR039426">
    <property type="entry name" value="TonB-dep_rcpt-like"/>
</dbReference>
<evidence type="ECO:0000313" key="13">
    <source>
        <dbReference type="EMBL" id="MBG9377332.1"/>
    </source>
</evidence>
<keyword evidence="13" id="KW-0675">Receptor</keyword>
<comment type="caution">
    <text evidence="13">The sequence shown here is derived from an EMBL/GenBank/DDBJ whole genome shotgun (WGS) entry which is preliminary data.</text>
</comment>
<feature type="domain" description="TonB-dependent receptor-like beta-barrel" evidence="11">
    <location>
        <begin position="418"/>
        <end position="992"/>
    </location>
</feature>
<reference evidence="13" key="1">
    <citation type="submission" date="2020-11" db="EMBL/GenBank/DDBJ databases">
        <title>Bacterial whole genome sequence for Panacibacter sp. DH6.</title>
        <authorList>
            <person name="Le V."/>
            <person name="Ko S."/>
            <person name="Ahn C.-Y."/>
            <person name="Oh H.-M."/>
        </authorList>
    </citation>
    <scope>NUCLEOTIDE SEQUENCE</scope>
    <source>
        <strain evidence="13">DH6</strain>
    </source>
</reference>
<keyword evidence="14" id="KW-1185">Reference proteome</keyword>
<feature type="chain" id="PRO_5037565757" evidence="10">
    <location>
        <begin position="26"/>
        <end position="1036"/>
    </location>
</feature>
<proteinExistence type="inferred from homology"/>
<dbReference type="EMBL" id="JADWYR010000002">
    <property type="protein sequence ID" value="MBG9377332.1"/>
    <property type="molecule type" value="Genomic_DNA"/>
</dbReference>
<comment type="subcellular location">
    <subcellularLocation>
        <location evidence="1 8">Cell outer membrane</location>
        <topology evidence="1 8">Multi-pass membrane protein</topology>
    </subcellularLocation>
</comment>
<keyword evidence="6 8" id="KW-0472">Membrane</keyword>
<sequence>MKKLKPARLLALIVLAYMCSVQLVAAQTSRKITGKITAESGEVLAGVTVQLKGTNNTVTSGDDGSFRISVAGNDAVLLISYVGYTRQEVAVKSKSTVDVVMAPDKNELSQVVVIGYGTVKKSDLTGSVVSVKAEDLKAIPATSFDQALQGRAAGVQVTQLSGKPGAETSIRIRGTTSINAGNEPLYVVDGLLISSDGGDQSGGATLGPRIGPLSAINPNDIESIEILKDASATAIYGSRGANGVVIITTKRGRAGKGSVTLDSYYGLQQVANKVQVLNAQQFGDFVNEAKLNAGQTPVYVNPKNLTTTDWQDEIMGNAPMANYQLTFSGGDEKTKYAITGSYFTQDGIITNSDFKRYSFRSNLDREVSKRLTVGTSVTYARVTSNGVLTNAGTIVPGVVTDALLFNPILPVYDSTVVGGYTYENDRGKLLGNPVAEVDKYNSYTVSSRFFGNLYARYKIMEGLEFKTSFGADAFSNRDNSYAPYYLKRAQASKGEASLGSVQGLTWLNENTFSYNKQFKNDHSLNAVAGFTVQQFQNESMFVYAFDFPDDRTGYHDISAALNPQKPFNGESKWSLVSFLGRINYTIKDKYLFTLTGRSDGSSKFADGNKYGYFPSGAFAWRVSKEKFMEDVRAVSDLKFRASYGVIGNQAIPPYQSLALVGPYGEGVFNSALGSEVYTGREPLSYVNKNLKWESTRQLDIGIDLSLFNNRITFTGDYYSKKTFDLLLSTPIPTTSGFTTTLLNVGNIVNKGFDLDLRTVNTTGIVKWNSAINVSINKNEMTNLNTNTDVYLPGGIILREGLSIGTFYGYEFDGIFQSDAEAASSPVLTGQEPTSPNPASVAKAGDRKYKDINKDGVINANDRTILGSAQPKFTWGFNNTLSFKNLDFSFFFQGSQGNKMANLNNLDLLNFTGQNNVLAEAALNRWTPENPGNKYPRALSNGSVDVGIFSSNIVEDASYVRLKNVTLGYRMPSRILSKAGIQSFRIYAGATNLWTLTDYSGYDPEGNTYGQSTTLIGIDYGGYPQTKTFTLGVNIGF</sequence>
<gene>
    <name evidence="13" type="ORF">I5907_13905</name>
</gene>
<dbReference type="Pfam" id="PF07715">
    <property type="entry name" value="Plug"/>
    <property type="match status" value="1"/>
</dbReference>
<dbReference type="Gene3D" id="2.40.170.20">
    <property type="entry name" value="TonB-dependent receptor, beta-barrel domain"/>
    <property type="match status" value="1"/>
</dbReference>
<evidence type="ECO:0000256" key="4">
    <source>
        <dbReference type="ARBA" id="ARBA00022692"/>
    </source>
</evidence>
<keyword evidence="5 9" id="KW-0798">TonB box</keyword>
<evidence type="ECO:0000256" key="10">
    <source>
        <dbReference type="SAM" id="SignalP"/>
    </source>
</evidence>
<dbReference type="Gene3D" id="2.60.40.1120">
    <property type="entry name" value="Carboxypeptidase-like, regulatory domain"/>
    <property type="match status" value="1"/>
</dbReference>
<dbReference type="InterPro" id="IPR000531">
    <property type="entry name" value="Beta-barrel_TonB"/>
</dbReference>
<evidence type="ECO:0000256" key="7">
    <source>
        <dbReference type="ARBA" id="ARBA00023237"/>
    </source>
</evidence>
<keyword evidence="3 8" id="KW-1134">Transmembrane beta strand</keyword>
<protein>
    <submittedName>
        <fullName evidence="13">TonB-dependent receptor</fullName>
    </submittedName>
</protein>
<dbReference type="InterPro" id="IPR008969">
    <property type="entry name" value="CarboxyPept-like_regulatory"/>
</dbReference>
<dbReference type="InterPro" id="IPR037066">
    <property type="entry name" value="Plug_dom_sf"/>
</dbReference>
<dbReference type="GO" id="GO:0009279">
    <property type="term" value="C:cell outer membrane"/>
    <property type="evidence" value="ECO:0007669"/>
    <property type="project" value="UniProtKB-SubCell"/>
</dbReference>
<dbReference type="InterPro" id="IPR012910">
    <property type="entry name" value="Plug_dom"/>
</dbReference>
<organism evidence="13 14">
    <name type="scientific">Panacibacter microcysteis</name>
    <dbReference type="NCBI Taxonomy" id="2793269"/>
    <lineage>
        <taxon>Bacteria</taxon>
        <taxon>Pseudomonadati</taxon>
        <taxon>Bacteroidota</taxon>
        <taxon>Chitinophagia</taxon>
        <taxon>Chitinophagales</taxon>
        <taxon>Chitinophagaceae</taxon>
        <taxon>Panacibacter</taxon>
    </lineage>
</organism>
<feature type="domain" description="TonB-dependent receptor plug" evidence="12">
    <location>
        <begin position="121"/>
        <end position="244"/>
    </location>
</feature>
<evidence type="ECO:0000256" key="8">
    <source>
        <dbReference type="PROSITE-ProRule" id="PRU01360"/>
    </source>
</evidence>
<dbReference type="InterPro" id="IPR036942">
    <property type="entry name" value="Beta-barrel_TonB_sf"/>
</dbReference>